<dbReference type="Proteomes" id="UP000886749">
    <property type="component" value="Unassembled WGS sequence"/>
</dbReference>
<reference evidence="1" key="2">
    <citation type="journal article" date="2021" name="PeerJ">
        <title>Extensive microbial diversity within the chicken gut microbiome revealed by metagenomics and culture.</title>
        <authorList>
            <person name="Gilroy R."/>
            <person name="Ravi A."/>
            <person name="Getino M."/>
            <person name="Pursley I."/>
            <person name="Horton D.L."/>
            <person name="Alikhan N.F."/>
            <person name="Baker D."/>
            <person name="Gharbi K."/>
            <person name="Hall N."/>
            <person name="Watson M."/>
            <person name="Adriaenssens E.M."/>
            <person name="Foster-Nyarko E."/>
            <person name="Jarju S."/>
            <person name="Secka A."/>
            <person name="Antonio M."/>
            <person name="Oren A."/>
            <person name="Chaudhuri R.R."/>
            <person name="La Ragione R."/>
            <person name="Hildebrand F."/>
            <person name="Pallen M.J."/>
        </authorList>
    </citation>
    <scope>NUCLEOTIDE SEQUENCE</scope>
    <source>
        <strain evidence="1">CHK184-25365</strain>
    </source>
</reference>
<dbReference type="EMBL" id="DVGY01000136">
    <property type="protein sequence ID" value="HIR41379.1"/>
    <property type="molecule type" value="Genomic_DNA"/>
</dbReference>
<dbReference type="GO" id="GO:0016787">
    <property type="term" value="F:hydrolase activity"/>
    <property type="evidence" value="ECO:0007669"/>
    <property type="project" value="UniProtKB-KW"/>
</dbReference>
<protein>
    <submittedName>
        <fullName evidence="1">Haloacid dehalogenase-like hydrolase</fullName>
    </submittedName>
</protein>
<organism evidence="1 2">
    <name type="scientific">Candidatus Egerieicola pullicola</name>
    <dbReference type="NCBI Taxonomy" id="2840775"/>
    <lineage>
        <taxon>Bacteria</taxon>
        <taxon>Bacillati</taxon>
        <taxon>Bacillota</taxon>
        <taxon>Clostridia</taxon>
        <taxon>Eubacteriales</taxon>
        <taxon>Oscillospiraceae</taxon>
        <taxon>Oscillospiraceae incertae sedis</taxon>
        <taxon>Candidatus Egerieicola</taxon>
    </lineage>
</organism>
<accession>A0A9D1ALK3</accession>
<dbReference type="InterPro" id="IPR023214">
    <property type="entry name" value="HAD_sf"/>
</dbReference>
<evidence type="ECO:0000313" key="2">
    <source>
        <dbReference type="Proteomes" id="UP000886749"/>
    </source>
</evidence>
<dbReference type="SUPFAM" id="SSF56784">
    <property type="entry name" value="HAD-like"/>
    <property type="match status" value="1"/>
</dbReference>
<proteinExistence type="predicted"/>
<evidence type="ECO:0000313" key="1">
    <source>
        <dbReference type="EMBL" id="HIR41379.1"/>
    </source>
</evidence>
<dbReference type="Gene3D" id="3.40.50.1000">
    <property type="entry name" value="HAD superfamily/HAD-like"/>
    <property type="match status" value="1"/>
</dbReference>
<name>A0A9D1ALK3_9FIRM</name>
<keyword evidence="1" id="KW-0378">Hydrolase</keyword>
<dbReference type="AlphaFoldDB" id="A0A9D1ALK3"/>
<dbReference type="InterPro" id="IPR036412">
    <property type="entry name" value="HAD-like_sf"/>
</dbReference>
<gene>
    <name evidence="1" type="ORF">IAB36_06095</name>
</gene>
<dbReference type="Pfam" id="PF12710">
    <property type="entry name" value="HAD"/>
    <property type="match status" value="1"/>
</dbReference>
<reference evidence="1" key="1">
    <citation type="submission" date="2020-10" db="EMBL/GenBank/DDBJ databases">
        <authorList>
            <person name="Gilroy R."/>
        </authorList>
    </citation>
    <scope>NUCLEOTIDE SEQUENCE</scope>
    <source>
        <strain evidence="1">CHK184-25365</strain>
    </source>
</reference>
<comment type="caution">
    <text evidence="1">The sequence shown here is derived from an EMBL/GenBank/DDBJ whole genome shotgun (WGS) entry which is preliminary data.</text>
</comment>
<sequence>MYDFDKTLSTKDMQEYSFIPKLGLTAQEFWAQSNALAKQEKMDRILSYMYMMVRMSKDKHQPIRREDFVALGKKIQLYPGVEDWFARMNEFGLQQGVRVEHYLISSGLKEIVEGCSIFHQFKEVYASEFLYDENGVAVWPKLAVNYTAKTQFLFRINKGVLDISNDLDLNRSIPDELRPVPFRNMIYIGDGLTDVPCMRLVKLNRGQSLAVYKKDKETGNNLLLDKRVDLIAPADYREGKKLDKLVKMILQKMALMSHLAIEHEKQKKKVLREQEKQPAKSKE</sequence>